<dbReference type="InterPro" id="IPR017896">
    <property type="entry name" value="4Fe4S_Fe-S-bd"/>
</dbReference>
<dbReference type="KEGG" id="min:Minf_1961"/>
<dbReference type="Gene3D" id="3.30.70.20">
    <property type="match status" value="2"/>
</dbReference>
<dbReference type="CDD" id="cd10551">
    <property type="entry name" value="PsrB"/>
    <property type="match status" value="1"/>
</dbReference>
<proteinExistence type="predicted"/>
<dbReference type="EMBL" id="CP000975">
    <property type="protein sequence ID" value="ACD84015.1"/>
    <property type="molecule type" value="Genomic_DNA"/>
</dbReference>
<feature type="domain" description="4Fe-4S ferredoxin-type" evidence="1">
    <location>
        <begin position="887"/>
        <end position="916"/>
    </location>
</feature>
<evidence type="ECO:0000313" key="3">
    <source>
        <dbReference type="Proteomes" id="UP000009149"/>
    </source>
</evidence>
<evidence type="ECO:0000259" key="1">
    <source>
        <dbReference type="PROSITE" id="PS51379"/>
    </source>
</evidence>
<dbReference type="eggNOG" id="COG0243">
    <property type="taxonomic scope" value="Bacteria"/>
</dbReference>
<gene>
    <name evidence="2" type="primary">hybA</name>
    <name evidence="2" type="ordered locus">Minf_1961</name>
</gene>
<dbReference type="Pfam" id="PF13247">
    <property type="entry name" value="Fer4_11"/>
    <property type="match status" value="1"/>
</dbReference>
<sequence length="1073" mass="120228">MRCLPQVITCNLRRWIISYQSIFGGERSMDELKGKGKMNRRTFLKTISAAAMATGTITAGGCRRPEAFLVPYTNSPEWVIPGKATFYATSRQTRNGAEPLLVESHEGRPTHIHPNPHFSDYGVSTQTQASILDLYDPDRDGRIIRKGETVSKKEFISFFRERMQQYIDRKGAGLAILSVPIISPTFDRLKADFVEKCPRSTFVFYDPVGNARRNEALKLFYGTSLFPVFHWEKADVILSLGCDFCAGEEGVESIRGFARSRKLKDKNGLMSRLYVVENRLTVTGSMADHRLALKVSDFESFLLSLCYFLVQQGGYDSLKPLVASFGLPAGWGEERTRWIKELARDLHAAQAPLVVINRMASLREQIIVFALNEAFGQRKAIHFIPGIESEGASLEELCEMIKKEEIKELVIIGTNPVYNAPGDLEWPRLQRSLPSVIHFGLLYDETAACADWHVPLNHYLESWGDSRTSKGIYVSQQPLIEPLFGSIGLLELMAFMNGMWEAIEEPEPSSPSMIAQPQVAGSPPFVPLPVGLQLVRDTFFKLFPAATSDKDVSWRRLLHDGYHKESAPVAVSSLPKWDILQELAQGRKTEGSNADVLELVFYPCPKVDEGSLANNSWLQELPDAVTKICWDNALLLSPGTAKRYGINGRSEDSKKAEVVRIGSGNKWIEAAVLVVPGHADNSLSIALGYGRKQELRVAAGAGFNAYPLTQSRNFWWIQGLTIQKTNLFYPLAKSQEHQQMHEREIFKIASLDYYRKHPDFASKREADAIPEVSIYQNPYSDKREKGPAYTGGVWGGPYQWGMVIDLGSCVGCNSCVVACQSENNIPIVGKGQVMRGRIMQWIRIDSYFQGHEEGSQLYFEPMLCQQCENAPCEAVCPVYATVHSKDGLNVMVYNRCIGTRACAANCPYKVRRFNFFDYNKRDVLKKKKIGPFEIGNLYLGPFGDQGSPLTIQLQRNPNVTVRMRGVMEKCTFCVQRIEEAKIAVLAKAKGSLPQPIPTDRVKTACQAACPAEAIIFGNLADPQSSVSKWKKNERAFRILEELNTRPRITYLARINNPNPSMVSRNGDGEKEKL</sequence>
<dbReference type="SUPFAM" id="SSF53706">
    <property type="entry name" value="Formate dehydrogenase/DMSO reductase, domains 1-3"/>
    <property type="match status" value="1"/>
</dbReference>
<reference evidence="2 3" key="1">
    <citation type="journal article" date="2008" name="Biol. Direct">
        <title>Complete genome sequence of the extremely acidophilic methanotroph isolate V4, Methylacidiphilum infernorum, a representative of the bacterial phylum Verrucomicrobia.</title>
        <authorList>
            <person name="Hou S."/>
            <person name="Makarova K.S."/>
            <person name="Saw J.H."/>
            <person name="Senin P."/>
            <person name="Ly B.V."/>
            <person name="Zhou Z."/>
            <person name="Ren Y."/>
            <person name="Wang J."/>
            <person name="Galperin M.Y."/>
            <person name="Omelchenko M.V."/>
            <person name="Wolf Y.I."/>
            <person name="Yutin N."/>
            <person name="Koonin E.V."/>
            <person name="Stott M.B."/>
            <person name="Mountain B.W."/>
            <person name="Crowe M.A."/>
            <person name="Smirnova A.V."/>
            <person name="Dunfield P.F."/>
            <person name="Feng L."/>
            <person name="Wang L."/>
            <person name="Alam M."/>
        </authorList>
    </citation>
    <scope>NUCLEOTIDE SEQUENCE [LARGE SCALE GENOMIC DNA]</scope>
    <source>
        <strain evidence="3">Isolate V4</strain>
    </source>
</reference>
<feature type="domain" description="4Fe-4S ferredoxin-type" evidence="1">
    <location>
        <begin position="800"/>
        <end position="830"/>
    </location>
</feature>
<dbReference type="Proteomes" id="UP000009149">
    <property type="component" value="Chromosome"/>
</dbReference>
<dbReference type="PROSITE" id="PS51379">
    <property type="entry name" value="4FE4S_FER_2"/>
    <property type="match status" value="3"/>
</dbReference>
<accession>B3DYG7</accession>
<protein>
    <submittedName>
        <fullName evidence="2">Anaerobic dehydrogenase and Fe-S-cluster domain</fullName>
    </submittedName>
</protein>
<dbReference type="AlphaFoldDB" id="B3DYG7"/>
<dbReference type="STRING" id="481448.Minf_1961"/>
<dbReference type="CDD" id="cd02784">
    <property type="entry name" value="MopB_CT_PHLH"/>
    <property type="match status" value="1"/>
</dbReference>
<dbReference type="PANTHER" id="PTHR42783:SF3">
    <property type="entry name" value="GLUTAMATE SYNTHASE [NADPH] SMALL CHAIN-RELATED"/>
    <property type="match status" value="1"/>
</dbReference>
<dbReference type="HOGENOM" id="CLU_306470_0_0_0"/>
<dbReference type="PANTHER" id="PTHR42783">
    <property type="entry name" value="GLUTAMATE SYNTHASE [NADPH] SMALL CHAIN"/>
    <property type="match status" value="1"/>
</dbReference>
<dbReference type="Gene3D" id="3.40.50.740">
    <property type="match status" value="1"/>
</dbReference>
<dbReference type="eggNOG" id="COG0437">
    <property type="taxonomic scope" value="Bacteria"/>
</dbReference>
<dbReference type="SUPFAM" id="SSF54862">
    <property type="entry name" value="4Fe-4S ferredoxins"/>
    <property type="match status" value="1"/>
</dbReference>
<evidence type="ECO:0000313" key="2">
    <source>
        <dbReference type="EMBL" id="ACD84015.1"/>
    </source>
</evidence>
<feature type="domain" description="4Fe-4S ferredoxin-type" evidence="1">
    <location>
        <begin position="855"/>
        <end position="886"/>
    </location>
</feature>
<organism evidence="2 3">
    <name type="scientific">Methylacidiphilum infernorum (isolate V4)</name>
    <name type="common">Methylokorus infernorum (strain V4)</name>
    <dbReference type="NCBI Taxonomy" id="481448"/>
    <lineage>
        <taxon>Bacteria</taxon>
        <taxon>Pseudomonadati</taxon>
        <taxon>Verrucomicrobiota</taxon>
        <taxon>Methylacidiphilae</taxon>
        <taxon>Methylacidiphilales</taxon>
        <taxon>Methylacidiphilaceae</taxon>
        <taxon>Methylacidiphilum (ex Ratnadevi et al. 2023)</taxon>
    </lineage>
</organism>
<name>B3DYG7_METI4</name>
<dbReference type="Gene3D" id="3.40.228.10">
    <property type="entry name" value="Dimethylsulfoxide Reductase, domain 2"/>
    <property type="match status" value="1"/>
</dbReference>